<evidence type="ECO:0000256" key="2">
    <source>
        <dbReference type="ARBA" id="ARBA00022692"/>
    </source>
</evidence>
<dbReference type="Pfam" id="PF06271">
    <property type="entry name" value="RDD"/>
    <property type="match status" value="1"/>
</dbReference>
<dbReference type="AlphaFoldDB" id="A0A5C4NHH3"/>
<keyword evidence="8" id="KW-1185">Reference proteome</keyword>
<comment type="subcellular location">
    <subcellularLocation>
        <location evidence="1">Membrane</location>
        <topology evidence="1">Multi-pass membrane protein</topology>
    </subcellularLocation>
</comment>
<comment type="caution">
    <text evidence="7">The sequence shown here is derived from an EMBL/GenBank/DDBJ whole genome shotgun (WGS) entry which is preliminary data.</text>
</comment>
<keyword evidence="3 5" id="KW-1133">Transmembrane helix</keyword>
<proteinExistence type="predicted"/>
<evidence type="ECO:0000259" key="6">
    <source>
        <dbReference type="Pfam" id="PF06271"/>
    </source>
</evidence>
<dbReference type="Proteomes" id="UP000305709">
    <property type="component" value="Unassembled WGS sequence"/>
</dbReference>
<dbReference type="EMBL" id="VDFV01000004">
    <property type="protein sequence ID" value="TNC73380.1"/>
    <property type="molecule type" value="Genomic_DNA"/>
</dbReference>
<feature type="domain" description="RDD" evidence="6">
    <location>
        <begin position="27"/>
        <end position="143"/>
    </location>
</feature>
<organism evidence="7 8">
    <name type="scientific">Rubellimicrobium roseum</name>
    <dbReference type="NCBI Taxonomy" id="687525"/>
    <lineage>
        <taxon>Bacteria</taxon>
        <taxon>Pseudomonadati</taxon>
        <taxon>Pseudomonadota</taxon>
        <taxon>Alphaproteobacteria</taxon>
        <taxon>Rhodobacterales</taxon>
        <taxon>Roseobacteraceae</taxon>
        <taxon>Rubellimicrobium</taxon>
    </lineage>
</organism>
<sequence length="152" mass="16716">MFASPHRVPLHGLPDPVREPAFYEGVATKRALAWVIDEALIFVLCLLALPFTAFTAIFWWPVLWMMVGLPYRWATLARGSATWGMRLMSLQFRDRNGERLDPQTAGLHVAGYAVSMTLLPLQLVSMALIAGLGRGQGLTDLALGTAAINRPV</sequence>
<keyword evidence="4 5" id="KW-0472">Membrane</keyword>
<dbReference type="RefSeq" id="WP_139080703.1">
    <property type="nucleotide sequence ID" value="NZ_VDFV01000004.1"/>
</dbReference>
<feature type="transmembrane region" description="Helical" evidence="5">
    <location>
        <begin position="39"/>
        <end position="60"/>
    </location>
</feature>
<accession>A0A5C4NHH3</accession>
<protein>
    <submittedName>
        <fullName evidence="7">RDD family protein</fullName>
    </submittedName>
</protein>
<evidence type="ECO:0000256" key="3">
    <source>
        <dbReference type="ARBA" id="ARBA00022989"/>
    </source>
</evidence>
<evidence type="ECO:0000313" key="7">
    <source>
        <dbReference type="EMBL" id="TNC73380.1"/>
    </source>
</evidence>
<dbReference type="OrthoDB" id="7270324at2"/>
<evidence type="ECO:0000256" key="4">
    <source>
        <dbReference type="ARBA" id="ARBA00023136"/>
    </source>
</evidence>
<dbReference type="GO" id="GO:0016020">
    <property type="term" value="C:membrane"/>
    <property type="evidence" value="ECO:0007669"/>
    <property type="project" value="UniProtKB-SubCell"/>
</dbReference>
<name>A0A5C4NHH3_9RHOB</name>
<reference evidence="7 8" key="1">
    <citation type="submission" date="2019-06" db="EMBL/GenBank/DDBJ databases">
        <authorList>
            <person name="Jiang L."/>
        </authorList>
    </citation>
    <scope>NUCLEOTIDE SEQUENCE [LARGE SCALE GENOMIC DNA]</scope>
    <source>
        <strain evidence="7 8">YIM 48858</strain>
    </source>
</reference>
<evidence type="ECO:0000256" key="1">
    <source>
        <dbReference type="ARBA" id="ARBA00004141"/>
    </source>
</evidence>
<evidence type="ECO:0000313" key="8">
    <source>
        <dbReference type="Proteomes" id="UP000305709"/>
    </source>
</evidence>
<keyword evidence="2 5" id="KW-0812">Transmembrane</keyword>
<gene>
    <name evidence="7" type="ORF">FHG71_05935</name>
</gene>
<feature type="transmembrane region" description="Helical" evidence="5">
    <location>
        <begin position="109"/>
        <end position="132"/>
    </location>
</feature>
<dbReference type="InterPro" id="IPR010432">
    <property type="entry name" value="RDD"/>
</dbReference>
<evidence type="ECO:0000256" key="5">
    <source>
        <dbReference type="SAM" id="Phobius"/>
    </source>
</evidence>